<evidence type="ECO:0000256" key="1">
    <source>
        <dbReference type="ARBA" id="ARBA00023125"/>
    </source>
</evidence>
<dbReference type="EMBL" id="ARXV01000002">
    <property type="protein sequence ID" value="KGD66047.1"/>
    <property type="molecule type" value="Genomic_DNA"/>
</dbReference>
<dbReference type="OrthoDB" id="6077212at2"/>
<keyword evidence="6" id="KW-1185">Reference proteome</keyword>
<dbReference type="PATRIC" id="fig|1177154.3.peg.528"/>
<dbReference type="InterPro" id="IPR050109">
    <property type="entry name" value="HTH-type_TetR-like_transc_reg"/>
</dbReference>
<evidence type="ECO:0000256" key="2">
    <source>
        <dbReference type="PROSITE-ProRule" id="PRU00335"/>
    </source>
</evidence>
<evidence type="ECO:0000313" key="5">
    <source>
        <dbReference type="EMBL" id="KGD66047.1"/>
    </source>
</evidence>
<evidence type="ECO:0000313" key="6">
    <source>
        <dbReference type="Proteomes" id="UP000029444"/>
    </source>
</evidence>
<feature type="DNA-binding region" description="H-T-H motif" evidence="2">
    <location>
        <begin position="44"/>
        <end position="63"/>
    </location>
</feature>
<dbReference type="InterPro" id="IPR023772">
    <property type="entry name" value="DNA-bd_HTH_TetR-type_CS"/>
</dbReference>
<dbReference type="Proteomes" id="UP000029444">
    <property type="component" value="Unassembled WGS sequence"/>
</dbReference>
<dbReference type="PRINTS" id="PR00455">
    <property type="entry name" value="HTHTETR"/>
</dbReference>
<dbReference type="InterPro" id="IPR001647">
    <property type="entry name" value="HTH_TetR"/>
</dbReference>
<feature type="coiled-coil region" evidence="3">
    <location>
        <begin position="75"/>
        <end position="102"/>
    </location>
</feature>
<sequence>MSRNTAASNALLQGIQLPEGDKTYVKIIDAGLELFIEFGLRRTTMEDVANKAGVGRATAYRRFRDKDQLTQMIILREAKRELDRIEEELESVEGGLNKLLESFVLAVTRAHAHPLWRRLQTSDTDIILPFFTQGLWRMMGFFRMYLAAMLEKVKKEEAISDLSPDFLAELMLRLMQSMLLSPEGVMNPSDEASVRQVAEQCLRPLMKG</sequence>
<dbReference type="PROSITE" id="PS01081">
    <property type="entry name" value="HTH_TETR_1"/>
    <property type="match status" value="1"/>
</dbReference>
<dbReference type="PANTHER" id="PTHR30055:SF153">
    <property type="entry name" value="HTH-TYPE TRANSCRIPTIONAL REPRESSOR RV3405C"/>
    <property type="match status" value="1"/>
</dbReference>
<dbReference type="STRING" id="1177154.Y5S_00519"/>
<dbReference type="Pfam" id="PF00440">
    <property type="entry name" value="TetR_N"/>
    <property type="match status" value="1"/>
</dbReference>
<dbReference type="PANTHER" id="PTHR30055">
    <property type="entry name" value="HTH-TYPE TRANSCRIPTIONAL REGULATOR RUTR"/>
    <property type="match status" value="1"/>
</dbReference>
<dbReference type="eggNOG" id="COG1309">
    <property type="taxonomic scope" value="Bacteria"/>
</dbReference>
<organism evidence="5 6">
    <name type="scientific">Alcanivorax nanhaiticus</name>
    <dbReference type="NCBI Taxonomy" id="1177154"/>
    <lineage>
        <taxon>Bacteria</taxon>
        <taxon>Pseudomonadati</taxon>
        <taxon>Pseudomonadota</taxon>
        <taxon>Gammaproteobacteria</taxon>
        <taxon>Oceanospirillales</taxon>
        <taxon>Alcanivoracaceae</taxon>
        <taxon>Alcanivorax</taxon>
    </lineage>
</organism>
<accession>A0A095SN91</accession>
<keyword evidence="1 2" id="KW-0238">DNA-binding</keyword>
<evidence type="ECO:0000259" key="4">
    <source>
        <dbReference type="PROSITE" id="PS50977"/>
    </source>
</evidence>
<dbReference type="RefSeq" id="WP_035230222.1">
    <property type="nucleotide sequence ID" value="NZ_ARXV01000002.1"/>
</dbReference>
<dbReference type="GO" id="GO:0000976">
    <property type="term" value="F:transcription cis-regulatory region binding"/>
    <property type="evidence" value="ECO:0007669"/>
    <property type="project" value="TreeGrafter"/>
</dbReference>
<dbReference type="InterPro" id="IPR009057">
    <property type="entry name" value="Homeodomain-like_sf"/>
</dbReference>
<gene>
    <name evidence="5" type="ORF">Y5S_00519</name>
</gene>
<keyword evidence="3" id="KW-0175">Coiled coil</keyword>
<protein>
    <submittedName>
        <fullName evidence="5">TetR family transcriptional regulator</fullName>
    </submittedName>
</protein>
<reference evidence="5 6" key="1">
    <citation type="submission" date="2012-09" db="EMBL/GenBank/DDBJ databases">
        <title>Genome Sequence of alkane-degrading Bacterium Alcanivorax sp. 19-m-6.</title>
        <authorList>
            <person name="Lai Q."/>
            <person name="Shao Z."/>
        </authorList>
    </citation>
    <scope>NUCLEOTIDE SEQUENCE [LARGE SCALE GENOMIC DNA]</scope>
    <source>
        <strain evidence="5 6">19-m-6</strain>
    </source>
</reference>
<dbReference type="PROSITE" id="PS50977">
    <property type="entry name" value="HTH_TETR_2"/>
    <property type="match status" value="1"/>
</dbReference>
<feature type="domain" description="HTH tetR-type" evidence="4">
    <location>
        <begin position="21"/>
        <end position="81"/>
    </location>
</feature>
<dbReference type="SUPFAM" id="SSF46689">
    <property type="entry name" value="Homeodomain-like"/>
    <property type="match status" value="1"/>
</dbReference>
<dbReference type="GO" id="GO:0003700">
    <property type="term" value="F:DNA-binding transcription factor activity"/>
    <property type="evidence" value="ECO:0007669"/>
    <property type="project" value="TreeGrafter"/>
</dbReference>
<comment type="caution">
    <text evidence="5">The sequence shown here is derived from an EMBL/GenBank/DDBJ whole genome shotgun (WGS) entry which is preliminary data.</text>
</comment>
<evidence type="ECO:0000256" key="3">
    <source>
        <dbReference type="SAM" id="Coils"/>
    </source>
</evidence>
<dbReference type="Gene3D" id="1.10.357.10">
    <property type="entry name" value="Tetracycline Repressor, domain 2"/>
    <property type="match status" value="1"/>
</dbReference>
<name>A0A095SN91_9GAMM</name>
<dbReference type="AlphaFoldDB" id="A0A095SN91"/>
<proteinExistence type="predicted"/>